<reference evidence="4" key="1">
    <citation type="submission" date="2020-05" db="EMBL/GenBank/DDBJ databases">
        <title>Mycena genomes resolve the evolution of fungal bioluminescence.</title>
        <authorList>
            <person name="Tsai I.J."/>
        </authorList>
    </citation>
    <scope>NUCLEOTIDE SEQUENCE</scope>
    <source>
        <strain evidence="4">CCC161011</strain>
    </source>
</reference>
<evidence type="ECO:0000313" key="5">
    <source>
        <dbReference type="Proteomes" id="UP000620124"/>
    </source>
</evidence>
<evidence type="ECO:0000256" key="1">
    <source>
        <dbReference type="ARBA" id="ARBA00006484"/>
    </source>
</evidence>
<dbReference type="SUPFAM" id="SSF51735">
    <property type="entry name" value="NAD(P)-binding Rossmann-fold domains"/>
    <property type="match status" value="1"/>
</dbReference>
<sequence>MAAIQPATNYPSMSVVLITGCSVGGIGFAMCTEFASRDCKVYATARNVSKMKPLEALPNVVLMSLDVTSDADVLKVVESIIEKQRRIDIIVNNAGMGSFGPILEVPIEDIRAVYDTNILSVLRAHGEPQFGTYHQH</sequence>
<dbReference type="OrthoDB" id="2102561at2759"/>
<dbReference type="Gene3D" id="3.40.50.720">
    <property type="entry name" value="NAD(P)-binding Rossmann-like Domain"/>
    <property type="match status" value="1"/>
</dbReference>
<organism evidence="4 5">
    <name type="scientific">Mycena venus</name>
    <dbReference type="NCBI Taxonomy" id="2733690"/>
    <lineage>
        <taxon>Eukaryota</taxon>
        <taxon>Fungi</taxon>
        <taxon>Dikarya</taxon>
        <taxon>Basidiomycota</taxon>
        <taxon>Agaricomycotina</taxon>
        <taxon>Agaricomycetes</taxon>
        <taxon>Agaricomycetidae</taxon>
        <taxon>Agaricales</taxon>
        <taxon>Marasmiineae</taxon>
        <taxon>Mycenaceae</taxon>
        <taxon>Mycena</taxon>
    </lineage>
</organism>
<dbReference type="InterPro" id="IPR036291">
    <property type="entry name" value="NAD(P)-bd_dom_sf"/>
</dbReference>
<proteinExistence type="inferred from homology"/>
<keyword evidence="5" id="KW-1185">Reference proteome</keyword>
<comment type="caution">
    <text evidence="4">The sequence shown here is derived from an EMBL/GenBank/DDBJ whole genome shotgun (WGS) entry which is preliminary data.</text>
</comment>
<evidence type="ECO:0000256" key="2">
    <source>
        <dbReference type="ARBA" id="ARBA00023002"/>
    </source>
</evidence>
<dbReference type="GO" id="GO:0005783">
    <property type="term" value="C:endoplasmic reticulum"/>
    <property type="evidence" value="ECO:0007669"/>
    <property type="project" value="TreeGrafter"/>
</dbReference>
<protein>
    <submittedName>
        <fullName evidence="4">NAD-binding protein</fullName>
    </submittedName>
</protein>
<dbReference type="GO" id="GO:0016491">
    <property type="term" value="F:oxidoreductase activity"/>
    <property type="evidence" value="ECO:0007669"/>
    <property type="project" value="UniProtKB-KW"/>
</dbReference>
<evidence type="ECO:0000313" key="3">
    <source>
        <dbReference type="EMBL" id="KAF7324417.1"/>
    </source>
</evidence>
<dbReference type="AlphaFoldDB" id="A0A8H6X449"/>
<dbReference type="EMBL" id="JACAZI010000027">
    <property type="protein sequence ID" value="KAF7334112.1"/>
    <property type="molecule type" value="Genomic_DNA"/>
</dbReference>
<dbReference type="Proteomes" id="UP000620124">
    <property type="component" value="Unassembled WGS sequence"/>
</dbReference>
<accession>A0A8H6X449</accession>
<dbReference type="EMBL" id="JACAZI010000059">
    <property type="protein sequence ID" value="KAF7324417.1"/>
    <property type="molecule type" value="Genomic_DNA"/>
</dbReference>
<dbReference type="Pfam" id="PF00106">
    <property type="entry name" value="adh_short"/>
    <property type="match status" value="1"/>
</dbReference>
<dbReference type="InterPro" id="IPR002347">
    <property type="entry name" value="SDR_fam"/>
</dbReference>
<name>A0A8H6X449_9AGAR</name>
<dbReference type="PANTHER" id="PTHR44169">
    <property type="entry name" value="NADPH-DEPENDENT 1-ACYLDIHYDROXYACETONE PHOSPHATE REDUCTASE"/>
    <property type="match status" value="1"/>
</dbReference>
<evidence type="ECO:0000313" key="4">
    <source>
        <dbReference type="EMBL" id="KAF7334112.1"/>
    </source>
</evidence>
<keyword evidence="2" id="KW-0560">Oxidoreductase</keyword>
<gene>
    <name evidence="4" type="ORF">MVEN_02317000</name>
    <name evidence="3" type="ORF">MVEN_02644200</name>
</gene>
<dbReference type="PANTHER" id="PTHR44169:SF6">
    <property type="entry name" value="NADPH-DEPENDENT 1-ACYLDIHYDROXYACETONE PHOSPHATE REDUCTASE"/>
    <property type="match status" value="1"/>
</dbReference>
<comment type="similarity">
    <text evidence="1">Belongs to the short-chain dehydrogenases/reductases (SDR) family.</text>
</comment>